<organism evidence="3">
    <name type="scientific">Schistosoma curassoni</name>
    <dbReference type="NCBI Taxonomy" id="6186"/>
    <lineage>
        <taxon>Eukaryota</taxon>
        <taxon>Metazoa</taxon>
        <taxon>Spiralia</taxon>
        <taxon>Lophotrochozoa</taxon>
        <taxon>Platyhelminthes</taxon>
        <taxon>Trematoda</taxon>
        <taxon>Digenea</taxon>
        <taxon>Strigeidida</taxon>
        <taxon>Schistosomatoidea</taxon>
        <taxon>Schistosomatidae</taxon>
        <taxon>Schistosoma</taxon>
    </lineage>
</organism>
<dbReference type="EMBL" id="UZAK01053821">
    <property type="protein sequence ID" value="VDP82482.1"/>
    <property type="molecule type" value="Genomic_DNA"/>
</dbReference>
<dbReference type="WBParaSite" id="SCUD_0002333801-mRNA-1">
    <property type="protein sequence ID" value="SCUD_0002333801-mRNA-1"/>
    <property type="gene ID" value="SCUD_0002333801"/>
</dbReference>
<protein>
    <submittedName>
        <fullName evidence="3">Phosphoenolpyruvate carboxylase</fullName>
    </submittedName>
</protein>
<evidence type="ECO:0000313" key="3">
    <source>
        <dbReference type="WBParaSite" id="SCUD_0002333801-mRNA-1"/>
    </source>
</evidence>
<evidence type="ECO:0000313" key="1">
    <source>
        <dbReference type="EMBL" id="VDP82482.1"/>
    </source>
</evidence>
<reference evidence="1 2" key="2">
    <citation type="submission" date="2018-11" db="EMBL/GenBank/DDBJ databases">
        <authorList>
            <consortium name="Pathogen Informatics"/>
        </authorList>
    </citation>
    <scope>NUCLEOTIDE SEQUENCE [LARGE SCALE GENOMIC DNA]</scope>
    <source>
        <strain evidence="1">Dakar</strain>
        <strain evidence="2">Dakar, Senegal</strain>
    </source>
</reference>
<evidence type="ECO:0000313" key="2">
    <source>
        <dbReference type="Proteomes" id="UP000279833"/>
    </source>
</evidence>
<dbReference type="Proteomes" id="UP000279833">
    <property type="component" value="Unassembled WGS sequence"/>
</dbReference>
<keyword evidence="2" id="KW-1185">Reference proteome</keyword>
<accession>A0A183L7L5</accession>
<dbReference type="AlphaFoldDB" id="A0A183L7L5"/>
<sequence>MTNALVRPRLARVRSPFPNAHTWPGKSHSLPSRDRDVVYEIEKRISDALTSFVDTESPLRGIGKTAFQTNGAHGFQYPEETNGV</sequence>
<reference evidence="3" key="1">
    <citation type="submission" date="2016-06" db="UniProtKB">
        <authorList>
            <consortium name="WormBaseParasite"/>
        </authorList>
    </citation>
    <scope>IDENTIFICATION</scope>
</reference>
<gene>
    <name evidence="1" type="ORF">SCUD_LOCUS23335</name>
</gene>
<name>A0A183L7L5_9TREM</name>
<proteinExistence type="predicted"/>